<protein>
    <recommendedName>
        <fullName evidence="4">DUF3575 domain-containing protein</fullName>
    </recommendedName>
</protein>
<evidence type="ECO:0000313" key="3">
    <source>
        <dbReference type="Proteomes" id="UP000198790"/>
    </source>
</evidence>
<evidence type="ECO:0008006" key="4">
    <source>
        <dbReference type="Google" id="ProtNLM"/>
    </source>
</evidence>
<feature type="signal peptide" evidence="1">
    <location>
        <begin position="1"/>
        <end position="22"/>
    </location>
</feature>
<keyword evidence="1" id="KW-0732">Signal</keyword>
<dbReference type="STRING" id="237018.SAMN04489723_11931"/>
<dbReference type="Proteomes" id="UP000198790">
    <property type="component" value="Unassembled WGS sequence"/>
</dbReference>
<reference evidence="2 3" key="1">
    <citation type="submission" date="2016-10" db="EMBL/GenBank/DDBJ databases">
        <authorList>
            <person name="de Groot N.N."/>
        </authorList>
    </citation>
    <scope>NUCLEOTIDE SEQUENCE [LARGE SCALE GENOMIC DNA]</scope>
    <source>
        <strain evidence="2 3">DSM 23399</strain>
    </source>
</reference>
<name>A0A1I1BZ24_9BACT</name>
<evidence type="ECO:0000256" key="1">
    <source>
        <dbReference type="SAM" id="SignalP"/>
    </source>
</evidence>
<proteinExistence type="predicted"/>
<sequence length="191" mass="21098">MKKSIFTLTLILALVVSGYAQEVISSSGGSTPNRGGFSNEIHVNFMTLIWFGSLEAGYERYLSDDHSIEFKGFINDRFGFNNENSGKKYKTNSLQASMNFYFGDNGSGRFFLFPLAKIRFGDFEEPGDGGGIQTTDMTAFILGAGAGYKWELSKNFAFGPFASIGRNFSDDVSNRFTGIELNGGFNLGYRF</sequence>
<organism evidence="2 3">
    <name type="scientific">Algoriphagus aquimarinus</name>
    <dbReference type="NCBI Taxonomy" id="237018"/>
    <lineage>
        <taxon>Bacteria</taxon>
        <taxon>Pseudomonadati</taxon>
        <taxon>Bacteroidota</taxon>
        <taxon>Cytophagia</taxon>
        <taxon>Cytophagales</taxon>
        <taxon>Cyclobacteriaceae</taxon>
        <taxon>Algoriphagus</taxon>
    </lineage>
</organism>
<dbReference type="RefSeq" id="WP_092900246.1">
    <property type="nucleotide sequence ID" value="NZ_CAXBKE010000034.1"/>
</dbReference>
<evidence type="ECO:0000313" key="2">
    <source>
        <dbReference type="EMBL" id="SFB55062.1"/>
    </source>
</evidence>
<dbReference type="OrthoDB" id="768080at2"/>
<gene>
    <name evidence="2" type="ORF">SAMN04489723_11931</name>
</gene>
<dbReference type="AlphaFoldDB" id="A0A1I1BZ24"/>
<dbReference type="EMBL" id="FOKK01000019">
    <property type="protein sequence ID" value="SFB55062.1"/>
    <property type="molecule type" value="Genomic_DNA"/>
</dbReference>
<accession>A0A1I1BZ24</accession>
<keyword evidence="3" id="KW-1185">Reference proteome</keyword>
<feature type="chain" id="PRO_5011594660" description="DUF3575 domain-containing protein" evidence="1">
    <location>
        <begin position="23"/>
        <end position="191"/>
    </location>
</feature>